<protein>
    <recommendedName>
        <fullName evidence="1">HAT C-terminal dimerisation domain-containing protein</fullName>
    </recommendedName>
</protein>
<keyword evidence="3" id="KW-1185">Reference proteome</keyword>
<feature type="non-terminal residue" evidence="2">
    <location>
        <position position="1"/>
    </location>
</feature>
<reference evidence="2 3" key="1">
    <citation type="journal article" date="2016" name="Mol. Biol. Evol.">
        <title>Comparative Genomics of Early-Diverging Mushroom-Forming Fungi Provides Insights into the Origins of Lignocellulose Decay Capabilities.</title>
        <authorList>
            <person name="Nagy L.G."/>
            <person name="Riley R."/>
            <person name="Tritt A."/>
            <person name="Adam C."/>
            <person name="Daum C."/>
            <person name="Floudas D."/>
            <person name="Sun H."/>
            <person name="Yadav J.S."/>
            <person name="Pangilinan J."/>
            <person name="Larsson K.H."/>
            <person name="Matsuura K."/>
            <person name="Barry K."/>
            <person name="Labutti K."/>
            <person name="Kuo R."/>
            <person name="Ohm R.A."/>
            <person name="Bhattacharya S.S."/>
            <person name="Shirouzu T."/>
            <person name="Yoshinaga Y."/>
            <person name="Martin F.M."/>
            <person name="Grigoriev I.V."/>
            <person name="Hibbett D.S."/>
        </authorList>
    </citation>
    <scope>NUCLEOTIDE SEQUENCE [LARGE SCALE GENOMIC DNA]</scope>
    <source>
        <strain evidence="2 3">HHB9708</strain>
    </source>
</reference>
<accession>A0A164MIA9</accession>
<dbReference type="GO" id="GO:0046983">
    <property type="term" value="F:protein dimerization activity"/>
    <property type="evidence" value="ECO:0007669"/>
    <property type="project" value="InterPro"/>
</dbReference>
<evidence type="ECO:0000313" key="2">
    <source>
        <dbReference type="EMBL" id="KZS86737.1"/>
    </source>
</evidence>
<dbReference type="InterPro" id="IPR012337">
    <property type="entry name" value="RNaseH-like_sf"/>
</dbReference>
<evidence type="ECO:0000313" key="3">
    <source>
        <dbReference type="Proteomes" id="UP000076722"/>
    </source>
</evidence>
<name>A0A164MIA9_9AGAM</name>
<sequence>RIALDILPRQATSVASERLFSSVKLTAADNRSRLGCELFEKIQILKSVWKKEVDDWAAINSEL</sequence>
<dbReference type="OrthoDB" id="3241084at2759"/>
<dbReference type="InterPro" id="IPR008906">
    <property type="entry name" value="HATC_C_dom"/>
</dbReference>
<feature type="domain" description="HAT C-terminal dimerisation" evidence="1">
    <location>
        <begin position="1"/>
        <end position="46"/>
    </location>
</feature>
<dbReference type="SUPFAM" id="SSF53098">
    <property type="entry name" value="Ribonuclease H-like"/>
    <property type="match status" value="1"/>
</dbReference>
<organism evidence="2 3">
    <name type="scientific">Sistotremastrum niveocremeum HHB9708</name>
    <dbReference type="NCBI Taxonomy" id="1314777"/>
    <lineage>
        <taxon>Eukaryota</taxon>
        <taxon>Fungi</taxon>
        <taxon>Dikarya</taxon>
        <taxon>Basidiomycota</taxon>
        <taxon>Agaricomycotina</taxon>
        <taxon>Agaricomycetes</taxon>
        <taxon>Sistotremastrales</taxon>
        <taxon>Sistotremastraceae</taxon>
        <taxon>Sertulicium</taxon>
        <taxon>Sertulicium niveocremeum</taxon>
    </lineage>
</organism>
<gene>
    <name evidence="2" type="ORF">SISNIDRAFT_396314</name>
</gene>
<dbReference type="Proteomes" id="UP000076722">
    <property type="component" value="Unassembled WGS sequence"/>
</dbReference>
<feature type="non-terminal residue" evidence="2">
    <location>
        <position position="63"/>
    </location>
</feature>
<proteinExistence type="predicted"/>
<evidence type="ECO:0000259" key="1">
    <source>
        <dbReference type="Pfam" id="PF05699"/>
    </source>
</evidence>
<dbReference type="EMBL" id="KV419471">
    <property type="protein sequence ID" value="KZS86737.1"/>
    <property type="molecule type" value="Genomic_DNA"/>
</dbReference>
<dbReference type="Pfam" id="PF05699">
    <property type="entry name" value="Dimer_Tnp_hAT"/>
    <property type="match status" value="1"/>
</dbReference>
<dbReference type="AlphaFoldDB" id="A0A164MIA9"/>